<dbReference type="EMBL" id="JACCAU010000001">
    <property type="protein sequence ID" value="NYH13455.1"/>
    <property type="molecule type" value="Genomic_DNA"/>
</dbReference>
<proteinExistence type="predicted"/>
<dbReference type="RefSeq" id="WP_218911276.1">
    <property type="nucleotide sequence ID" value="NZ_JACCAU010000001.1"/>
</dbReference>
<reference evidence="1 2" key="1">
    <citation type="submission" date="2020-07" db="EMBL/GenBank/DDBJ databases">
        <title>Exploring microbial biodiversity for novel pathways involved in the catabolism of aromatic compounds derived from lignin.</title>
        <authorList>
            <person name="Elkins J."/>
        </authorList>
    </citation>
    <scope>NUCLEOTIDE SEQUENCE [LARGE SCALE GENOMIC DNA]</scope>
    <source>
        <strain evidence="1 2">H2C3B</strain>
    </source>
</reference>
<comment type="caution">
    <text evidence="1">The sequence shown here is derived from an EMBL/GenBank/DDBJ whole genome shotgun (WGS) entry which is preliminary data.</text>
</comment>
<organism evidence="1 2">
    <name type="scientific">Paraburkholderia bryophila</name>
    <dbReference type="NCBI Taxonomy" id="420952"/>
    <lineage>
        <taxon>Bacteria</taxon>
        <taxon>Pseudomonadati</taxon>
        <taxon>Pseudomonadota</taxon>
        <taxon>Betaproteobacteria</taxon>
        <taxon>Burkholderiales</taxon>
        <taxon>Burkholderiaceae</taxon>
        <taxon>Paraburkholderia</taxon>
    </lineage>
</organism>
<evidence type="ECO:0000313" key="1">
    <source>
        <dbReference type="EMBL" id="NYH13455.1"/>
    </source>
</evidence>
<dbReference type="Proteomes" id="UP000572540">
    <property type="component" value="Unassembled WGS sequence"/>
</dbReference>
<dbReference type="AlphaFoldDB" id="A0A7Y9W490"/>
<sequence length="70" mass="7512">MGATVTAFNAVTGRDLAEAEGWLLMQLLKDVRLFQRPGYHADSAEDAIAYTALMGEAKAREAEAAEGQNV</sequence>
<accession>A0A7Y9W490</accession>
<evidence type="ECO:0000313" key="2">
    <source>
        <dbReference type="Proteomes" id="UP000572540"/>
    </source>
</evidence>
<gene>
    <name evidence="1" type="ORF">GGD41_000683</name>
</gene>
<name>A0A7Y9W490_9BURK</name>
<protein>
    <submittedName>
        <fullName evidence="1">Uncharacterized protein</fullName>
    </submittedName>
</protein>